<sequence length="123" mass="13818">MMGISKVGKDGVMQSFENNPEVVLGIVKVLSGLIIFQIVFCLLSIRLSILLKGDQIFVKKWFRTVTYPVATIKHVADVVSIATIGHTLHMRFEGKVLGKNIDMRLYREKDVKQVLAFIQSIKG</sequence>
<keyword evidence="1" id="KW-0812">Transmembrane</keyword>
<evidence type="ECO:0008006" key="4">
    <source>
        <dbReference type="Google" id="ProtNLM"/>
    </source>
</evidence>
<protein>
    <recommendedName>
        <fullName evidence="4">PH domain-containing protein</fullName>
    </recommendedName>
</protein>
<name>A0A1H9T757_9LACT</name>
<keyword evidence="3" id="KW-1185">Reference proteome</keyword>
<keyword evidence="1" id="KW-0472">Membrane</keyword>
<gene>
    <name evidence="2" type="ORF">SAMN04488559_11127</name>
</gene>
<evidence type="ECO:0000256" key="1">
    <source>
        <dbReference type="SAM" id="Phobius"/>
    </source>
</evidence>
<evidence type="ECO:0000313" key="2">
    <source>
        <dbReference type="EMBL" id="SER93062.1"/>
    </source>
</evidence>
<evidence type="ECO:0000313" key="3">
    <source>
        <dbReference type="Proteomes" id="UP000198948"/>
    </source>
</evidence>
<dbReference type="AlphaFoldDB" id="A0A1H9T757"/>
<reference evidence="2 3" key="1">
    <citation type="submission" date="2016-10" db="EMBL/GenBank/DDBJ databases">
        <authorList>
            <person name="de Groot N.N."/>
        </authorList>
    </citation>
    <scope>NUCLEOTIDE SEQUENCE [LARGE SCALE GENOMIC DNA]</scope>
    <source>
        <strain evidence="2 3">DSM 13760</strain>
    </source>
</reference>
<dbReference type="EMBL" id="FOHA01000011">
    <property type="protein sequence ID" value="SER93062.1"/>
    <property type="molecule type" value="Genomic_DNA"/>
</dbReference>
<dbReference type="Proteomes" id="UP000198948">
    <property type="component" value="Unassembled WGS sequence"/>
</dbReference>
<keyword evidence="1" id="KW-1133">Transmembrane helix</keyword>
<accession>A0A1H9T757</accession>
<feature type="transmembrane region" description="Helical" evidence="1">
    <location>
        <begin position="22"/>
        <end position="45"/>
    </location>
</feature>
<proteinExistence type="predicted"/>
<organism evidence="2 3">
    <name type="scientific">Isobaculum melis</name>
    <dbReference type="NCBI Taxonomy" id="142588"/>
    <lineage>
        <taxon>Bacteria</taxon>
        <taxon>Bacillati</taxon>
        <taxon>Bacillota</taxon>
        <taxon>Bacilli</taxon>
        <taxon>Lactobacillales</taxon>
        <taxon>Carnobacteriaceae</taxon>
        <taxon>Isobaculum</taxon>
    </lineage>
</organism>